<dbReference type="OrthoDB" id="9796085at2"/>
<dbReference type="Proteomes" id="UP000626244">
    <property type="component" value="Unassembled WGS sequence"/>
</dbReference>
<protein>
    <recommendedName>
        <fullName evidence="3">Cyclase</fullName>
    </recommendedName>
</protein>
<dbReference type="AlphaFoldDB" id="A0A8J3EWB3"/>
<keyword evidence="2" id="KW-1185">Reference proteome</keyword>
<evidence type="ECO:0000313" key="1">
    <source>
        <dbReference type="EMBL" id="GGI13895.1"/>
    </source>
</evidence>
<comment type="caution">
    <text evidence="1">The sequence shown here is derived from an EMBL/GenBank/DDBJ whole genome shotgun (WGS) entry which is preliminary data.</text>
</comment>
<organism evidence="1 2">
    <name type="scientific">Gottfriedia solisilvae</name>
    <dbReference type="NCBI Taxonomy" id="1516104"/>
    <lineage>
        <taxon>Bacteria</taxon>
        <taxon>Bacillati</taxon>
        <taxon>Bacillota</taxon>
        <taxon>Bacilli</taxon>
        <taxon>Bacillales</taxon>
        <taxon>Bacillaceae</taxon>
        <taxon>Gottfriedia</taxon>
    </lineage>
</organism>
<sequence length="77" mass="9102">MDKRVQFDFEIEFTNGGGLQGQDFRLDIEGDDISDEELAKYIVEDMRLLMVGEVRILNKKIINEKHKRIPTDERFDK</sequence>
<dbReference type="EMBL" id="BMHB01000001">
    <property type="protein sequence ID" value="GGI13895.1"/>
    <property type="molecule type" value="Genomic_DNA"/>
</dbReference>
<evidence type="ECO:0008006" key="3">
    <source>
        <dbReference type="Google" id="ProtNLM"/>
    </source>
</evidence>
<proteinExistence type="predicted"/>
<reference evidence="2" key="1">
    <citation type="journal article" date="2019" name="Int. J. Syst. Evol. Microbiol.">
        <title>The Global Catalogue of Microorganisms (GCM) 10K type strain sequencing project: providing services to taxonomists for standard genome sequencing and annotation.</title>
        <authorList>
            <consortium name="The Broad Institute Genomics Platform"/>
            <consortium name="The Broad Institute Genome Sequencing Center for Infectious Disease"/>
            <person name="Wu L."/>
            <person name="Ma J."/>
        </authorList>
    </citation>
    <scope>NUCLEOTIDE SEQUENCE [LARGE SCALE GENOMIC DNA]</scope>
    <source>
        <strain evidence="2">CGMCC 1.14993</strain>
    </source>
</reference>
<accession>A0A8J3EWB3</accession>
<dbReference type="RefSeq" id="WP_087998387.1">
    <property type="nucleotide sequence ID" value="NZ_BMHB01000001.1"/>
</dbReference>
<gene>
    <name evidence="1" type="ORF">GCM10007380_20200</name>
</gene>
<name>A0A8J3EWB3_9BACI</name>
<evidence type="ECO:0000313" key="2">
    <source>
        <dbReference type="Proteomes" id="UP000626244"/>
    </source>
</evidence>